<keyword evidence="3" id="KW-1185">Reference proteome</keyword>
<protein>
    <submittedName>
        <fullName evidence="2">Uncharacterized protein</fullName>
    </submittedName>
</protein>
<evidence type="ECO:0000256" key="1">
    <source>
        <dbReference type="SAM" id="MobiDB-lite"/>
    </source>
</evidence>
<comment type="caution">
    <text evidence="2">The sequence shown here is derived from an EMBL/GenBank/DDBJ whole genome shotgun (WGS) entry which is preliminary data.</text>
</comment>
<accession>A0ABS8VNM8</accession>
<dbReference type="EMBL" id="JACEIK010005643">
    <property type="protein sequence ID" value="MCE0481962.1"/>
    <property type="molecule type" value="Genomic_DNA"/>
</dbReference>
<dbReference type="Proteomes" id="UP000823775">
    <property type="component" value="Unassembled WGS sequence"/>
</dbReference>
<feature type="region of interest" description="Disordered" evidence="1">
    <location>
        <begin position="1"/>
        <end position="43"/>
    </location>
</feature>
<proteinExistence type="predicted"/>
<reference evidence="2 3" key="1">
    <citation type="journal article" date="2021" name="BMC Genomics">
        <title>Datura genome reveals duplications of psychoactive alkaloid biosynthetic genes and high mutation rate following tissue culture.</title>
        <authorList>
            <person name="Rajewski A."/>
            <person name="Carter-House D."/>
            <person name="Stajich J."/>
            <person name="Litt A."/>
        </authorList>
    </citation>
    <scope>NUCLEOTIDE SEQUENCE [LARGE SCALE GENOMIC DNA]</scope>
    <source>
        <strain evidence="2">AR-01</strain>
    </source>
</reference>
<feature type="region of interest" description="Disordered" evidence="1">
    <location>
        <begin position="115"/>
        <end position="140"/>
    </location>
</feature>
<evidence type="ECO:0000313" key="2">
    <source>
        <dbReference type="EMBL" id="MCE0481962.1"/>
    </source>
</evidence>
<name>A0ABS8VNM8_DATST</name>
<feature type="compositionally biased region" description="Polar residues" evidence="1">
    <location>
        <begin position="13"/>
        <end position="22"/>
    </location>
</feature>
<feature type="compositionally biased region" description="Basic and acidic residues" evidence="1">
    <location>
        <begin position="124"/>
        <end position="134"/>
    </location>
</feature>
<sequence>MSKPQLEPVGATQIMNSNSYMPSGSRYRKDLEASSSSAGQFGPTMRITKQWRVKKIIQEPITTPVEQAQKVVIASDHQHIVQEQKIDMGGMTPGRNQLPQSLLNLEDFPMLSASRIKSPKNHHERGVKLIDPPDRGGITK</sequence>
<evidence type="ECO:0000313" key="3">
    <source>
        <dbReference type="Proteomes" id="UP000823775"/>
    </source>
</evidence>
<organism evidence="2 3">
    <name type="scientific">Datura stramonium</name>
    <name type="common">Jimsonweed</name>
    <name type="synonym">Common thornapple</name>
    <dbReference type="NCBI Taxonomy" id="4076"/>
    <lineage>
        <taxon>Eukaryota</taxon>
        <taxon>Viridiplantae</taxon>
        <taxon>Streptophyta</taxon>
        <taxon>Embryophyta</taxon>
        <taxon>Tracheophyta</taxon>
        <taxon>Spermatophyta</taxon>
        <taxon>Magnoliopsida</taxon>
        <taxon>eudicotyledons</taxon>
        <taxon>Gunneridae</taxon>
        <taxon>Pentapetalae</taxon>
        <taxon>asterids</taxon>
        <taxon>lamiids</taxon>
        <taxon>Solanales</taxon>
        <taxon>Solanaceae</taxon>
        <taxon>Solanoideae</taxon>
        <taxon>Datureae</taxon>
        <taxon>Datura</taxon>
    </lineage>
</organism>
<gene>
    <name evidence="2" type="ORF">HAX54_040188</name>
</gene>